<dbReference type="Pfam" id="PF01430">
    <property type="entry name" value="HSP33"/>
    <property type="match status" value="1"/>
</dbReference>
<keyword evidence="5" id="KW-0676">Redox-active center</keyword>
<dbReference type="GO" id="GO:0042026">
    <property type="term" value="P:protein refolding"/>
    <property type="evidence" value="ECO:0007669"/>
    <property type="project" value="TreeGrafter"/>
</dbReference>
<name>A0A836C6I6_9STRA</name>
<evidence type="ECO:0000256" key="5">
    <source>
        <dbReference type="ARBA" id="ARBA00023284"/>
    </source>
</evidence>
<dbReference type="PIRSF" id="PIRSF005261">
    <property type="entry name" value="Heat_shock_Hsp33"/>
    <property type="match status" value="1"/>
</dbReference>
<dbReference type="EMBL" id="JAFCMP010000557">
    <property type="protein sequence ID" value="KAG5174940.1"/>
    <property type="molecule type" value="Genomic_DNA"/>
</dbReference>
<dbReference type="AlphaFoldDB" id="A0A836C6I6"/>
<dbReference type="GO" id="GO:0051082">
    <property type="term" value="F:unfolded protein binding"/>
    <property type="evidence" value="ECO:0007669"/>
    <property type="project" value="InterPro"/>
</dbReference>
<dbReference type="GO" id="GO:0005737">
    <property type="term" value="C:cytoplasm"/>
    <property type="evidence" value="ECO:0007669"/>
    <property type="project" value="InterPro"/>
</dbReference>
<dbReference type="Proteomes" id="UP000664859">
    <property type="component" value="Unassembled WGS sequence"/>
</dbReference>
<keyword evidence="2" id="KW-0862">Zinc</keyword>
<dbReference type="InterPro" id="IPR000397">
    <property type="entry name" value="Heat_shock_Hsp33"/>
</dbReference>
<gene>
    <name evidence="6" type="ORF">JKP88DRAFT_173014</name>
</gene>
<dbReference type="Gene3D" id="3.90.1280.10">
    <property type="entry name" value="HSP33 redox switch-like"/>
    <property type="match status" value="1"/>
</dbReference>
<evidence type="ECO:0000256" key="1">
    <source>
        <dbReference type="ARBA" id="ARBA00022490"/>
    </source>
</evidence>
<reference evidence="6" key="1">
    <citation type="submission" date="2021-02" db="EMBL/GenBank/DDBJ databases">
        <title>First Annotated Genome of the Yellow-green Alga Tribonema minus.</title>
        <authorList>
            <person name="Mahan K.M."/>
        </authorList>
    </citation>
    <scope>NUCLEOTIDE SEQUENCE</scope>
    <source>
        <strain evidence="6">UTEX B ZZ1240</strain>
    </source>
</reference>
<protein>
    <submittedName>
        <fullName evidence="6">Heat shock protein Hsp33</fullName>
    </submittedName>
</protein>
<dbReference type="Gene3D" id="3.55.30.10">
    <property type="entry name" value="Hsp33 domain"/>
    <property type="match status" value="1"/>
</dbReference>
<dbReference type="SUPFAM" id="SSF64397">
    <property type="entry name" value="Hsp33 domain"/>
    <property type="match status" value="1"/>
</dbReference>
<organism evidence="6 7">
    <name type="scientific">Tribonema minus</name>
    <dbReference type="NCBI Taxonomy" id="303371"/>
    <lineage>
        <taxon>Eukaryota</taxon>
        <taxon>Sar</taxon>
        <taxon>Stramenopiles</taxon>
        <taxon>Ochrophyta</taxon>
        <taxon>PX clade</taxon>
        <taxon>Xanthophyceae</taxon>
        <taxon>Tribonematales</taxon>
        <taxon>Tribonemataceae</taxon>
        <taxon>Tribonema</taxon>
    </lineage>
</organism>
<keyword evidence="4" id="KW-0143">Chaperone</keyword>
<dbReference type="PANTHER" id="PTHR30111:SF1">
    <property type="entry name" value="33 KDA CHAPERONIN"/>
    <property type="match status" value="1"/>
</dbReference>
<keyword evidence="3" id="KW-1015">Disulfide bond</keyword>
<dbReference type="PANTHER" id="PTHR30111">
    <property type="entry name" value="33 KDA CHAPERONIN"/>
    <property type="match status" value="1"/>
</dbReference>
<keyword evidence="7" id="KW-1185">Reference proteome</keyword>
<accession>A0A836C6I6</accession>
<comment type="caution">
    <text evidence="6">The sequence shown here is derived from an EMBL/GenBank/DDBJ whole genome shotgun (WGS) entry which is preliminary data.</text>
</comment>
<proteinExistence type="predicted"/>
<dbReference type="InterPro" id="IPR016154">
    <property type="entry name" value="Heat_shock_Hsp33_C"/>
</dbReference>
<keyword evidence="1" id="KW-0963">Cytoplasm</keyword>
<dbReference type="GO" id="GO:0044183">
    <property type="term" value="F:protein folding chaperone"/>
    <property type="evidence" value="ECO:0007669"/>
    <property type="project" value="TreeGrafter"/>
</dbReference>
<dbReference type="InterPro" id="IPR016153">
    <property type="entry name" value="Heat_shock_Hsp33_N"/>
</dbReference>
<evidence type="ECO:0000256" key="3">
    <source>
        <dbReference type="ARBA" id="ARBA00023157"/>
    </source>
</evidence>
<evidence type="ECO:0000313" key="6">
    <source>
        <dbReference type="EMBL" id="KAG5174940.1"/>
    </source>
</evidence>
<dbReference type="SUPFAM" id="SSF118352">
    <property type="entry name" value="HSP33 redox switch-like"/>
    <property type="match status" value="1"/>
</dbReference>
<dbReference type="OrthoDB" id="10264121at2759"/>
<evidence type="ECO:0000256" key="2">
    <source>
        <dbReference type="ARBA" id="ARBA00022833"/>
    </source>
</evidence>
<evidence type="ECO:0000313" key="7">
    <source>
        <dbReference type="Proteomes" id="UP000664859"/>
    </source>
</evidence>
<keyword evidence="6" id="KW-0346">Stress response</keyword>
<sequence>MDAQQEVVVRTVSLSRAVSTVADRQKLSPIATQAVGEALVCAVLLGGGLKDEGEQLQLMVRGDGPLGSIIAIADRQGICRGRVSHGAPSPPPSSVAKGIGEGLLHVVRNNPSRGGRPYNASVPLPAGGSIAAALEHYMVASEQRPALFAAACTVPLDAAASPPPLLRAQGYLVEFLPGASDATRAALAAAHAMLAAQLTSTPVSAADAAALLLKEGGGGGATLLSRASPAFRCTCSHERSAGAVRMLGTEELRSAVAEARNLEVRCEFCGAVYAITPRELEAMLEPGGGGGGSGAR</sequence>
<evidence type="ECO:0000256" key="4">
    <source>
        <dbReference type="ARBA" id="ARBA00023186"/>
    </source>
</evidence>